<dbReference type="SMART" id="SM00382">
    <property type="entry name" value="AAA"/>
    <property type="match status" value="1"/>
</dbReference>
<dbReference type="InterPro" id="IPR017871">
    <property type="entry name" value="ABC_transporter-like_CS"/>
</dbReference>
<feature type="domain" description="ABC transmembrane type-1" evidence="10">
    <location>
        <begin position="186"/>
        <end position="464"/>
    </location>
</feature>
<evidence type="ECO:0000256" key="1">
    <source>
        <dbReference type="ARBA" id="ARBA00004651"/>
    </source>
</evidence>
<dbReference type="NCBIfam" id="TIGR03375">
    <property type="entry name" value="type_I_sec_LssB"/>
    <property type="match status" value="1"/>
</dbReference>
<keyword evidence="6 8" id="KW-0472">Membrane</keyword>
<proteinExistence type="predicted"/>
<feature type="transmembrane region" description="Helical" evidence="8">
    <location>
        <begin position="214"/>
        <end position="233"/>
    </location>
</feature>
<dbReference type="PROSITE" id="PS50893">
    <property type="entry name" value="ABC_TRANSPORTER_2"/>
    <property type="match status" value="1"/>
</dbReference>
<dbReference type="InterPro" id="IPR005074">
    <property type="entry name" value="Peptidase_C39"/>
</dbReference>
<dbReference type="SUPFAM" id="SSF52540">
    <property type="entry name" value="P-loop containing nucleoside triphosphate hydrolases"/>
    <property type="match status" value="1"/>
</dbReference>
<evidence type="ECO:0000256" key="5">
    <source>
        <dbReference type="ARBA" id="ARBA00022989"/>
    </source>
</evidence>
<evidence type="ECO:0000313" key="13">
    <source>
        <dbReference type="Proteomes" id="UP001620461"/>
    </source>
</evidence>
<organism evidence="12 13">
    <name type="scientific">Dyella jejuensis</name>
    <dbReference type="NCBI Taxonomy" id="1432009"/>
    <lineage>
        <taxon>Bacteria</taxon>
        <taxon>Pseudomonadati</taxon>
        <taxon>Pseudomonadota</taxon>
        <taxon>Gammaproteobacteria</taxon>
        <taxon>Lysobacterales</taxon>
        <taxon>Rhodanobacteraceae</taxon>
        <taxon>Dyella</taxon>
    </lineage>
</organism>
<feature type="region of interest" description="Disordered" evidence="7">
    <location>
        <begin position="1"/>
        <end position="24"/>
    </location>
</feature>
<dbReference type="Pfam" id="PF00664">
    <property type="entry name" value="ABC_membrane"/>
    <property type="match status" value="1"/>
</dbReference>
<dbReference type="Gene3D" id="3.90.70.10">
    <property type="entry name" value="Cysteine proteinases"/>
    <property type="match status" value="1"/>
</dbReference>
<dbReference type="EMBL" id="JADIKJ010000015">
    <property type="protein sequence ID" value="MFK2901463.1"/>
    <property type="molecule type" value="Genomic_DNA"/>
</dbReference>
<reference evidence="12 13" key="1">
    <citation type="submission" date="2020-10" db="EMBL/GenBank/DDBJ databases">
        <title>Phylogeny of dyella-like bacteria.</title>
        <authorList>
            <person name="Fu J."/>
        </authorList>
    </citation>
    <scope>NUCLEOTIDE SEQUENCE [LARGE SCALE GENOMIC DNA]</scope>
    <source>
        <strain evidence="12 13">JP1</strain>
    </source>
</reference>
<keyword evidence="2 8" id="KW-0812">Transmembrane</keyword>
<feature type="domain" description="Peptidase C39" evidence="11">
    <location>
        <begin position="23"/>
        <end position="148"/>
    </location>
</feature>
<evidence type="ECO:0000259" key="9">
    <source>
        <dbReference type="PROSITE" id="PS50893"/>
    </source>
</evidence>
<keyword evidence="5 8" id="KW-1133">Transmembrane helix</keyword>
<feature type="compositionally biased region" description="Low complexity" evidence="7">
    <location>
        <begin position="1"/>
        <end position="18"/>
    </location>
</feature>
<dbReference type="CDD" id="cd18587">
    <property type="entry name" value="ABC_6TM_LapB_like"/>
    <property type="match status" value="1"/>
</dbReference>
<dbReference type="PROSITE" id="PS50990">
    <property type="entry name" value="PEPTIDASE_C39"/>
    <property type="match status" value="1"/>
</dbReference>
<dbReference type="InterPro" id="IPR036640">
    <property type="entry name" value="ABC1_TM_sf"/>
</dbReference>
<dbReference type="Gene3D" id="3.40.50.300">
    <property type="entry name" value="P-loop containing nucleotide triphosphate hydrolases"/>
    <property type="match status" value="1"/>
</dbReference>
<evidence type="ECO:0000313" key="12">
    <source>
        <dbReference type="EMBL" id="MFK2901463.1"/>
    </source>
</evidence>
<keyword evidence="4" id="KW-0067">ATP-binding</keyword>
<evidence type="ECO:0000256" key="2">
    <source>
        <dbReference type="ARBA" id="ARBA00022692"/>
    </source>
</evidence>
<evidence type="ECO:0000256" key="4">
    <source>
        <dbReference type="ARBA" id="ARBA00022840"/>
    </source>
</evidence>
<dbReference type="PROSITE" id="PS00211">
    <property type="entry name" value="ABC_TRANSPORTER_1"/>
    <property type="match status" value="1"/>
</dbReference>
<dbReference type="InterPro" id="IPR027417">
    <property type="entry name" value="P-loop_NTPase"/>
</dbReference>
<keyword evidence="3" id="KW-0547">Nucleotide-binding</keyword>
<gene>
    <name evidence="12" type="ORF">ISP15_14060</name>
</gene>
<keyword evidence="13" id="KW-1185">Reference proteome</keyword>
<feature type="transmembrane region" description="Helical" evidence="8">
    <location>
        <begin position="323"/>
        <end position="343"/>
    </location>
</feature>
<evidence type="ECO:0000259" key="11">
    <source>
        <dbReference type="PROSITE" id="PS50990"/>
    </source>
</evidence>
<dbReference type="InterPro" id="IPR039421">
    <property type="entry name" value="Type_1_exporter"/>
</dbReference>
<dbReference type="InterPro" id="IPR003593">
    <property type="entry name" value="AAA+_ATPase"/>
</dbReference>
<comment type="subcellular location">
    <subcellularLocation>
        <location evidence="1">Cell membrane</location>
        <topology evidence="1">Multi-pass membrane protein</topology>
    </subcellularLocation>
</comment>
<comment type="caution">
    <text evidence="12">The sequence shown here is derived from an EMBL/GenBank/DDBJ whole genome shotgun (WGS) entry which is preliminary data.</text>
</comment>
<evidence type="ECO:0000256" key="8">
    <source>
        <dbReference type="SAM" id="Phobius"/>
    </source>
</evidence>
<evidence type="ECO:0000256" key="7">
    <source>
        <dbReference type="SAM" id="MobiDB-lite"/>
    </source>
</evidence>
<dbReference type="PANTHER" id="PTHR24221">
    <property type="entry name" value="ATP-BINDING CASSETTE SUB-FAMILY B"/>
    <property type="match status" value="1"/>
</dbReference>
<sequence>MERASVSSSSLADLSSSLPDTRQGTSVDDTLLHSLMLLCSHYGKQKSVHAYKANLPLVGPLEPSLALSVLDQAGMSAALVKRKAATISPHLLPVVLLRRDRGGCVLLGCQRVEKELRYRVIMPEVGDTAVEVGQEEMDAMYAGVAILAKPKPDTQPDARTGTLPPAAKGHWLFATLWRYRSYYGQAALASVLVNVLSLASIFFTMNVYDRVVPNYALVTMWSLAIGVAIAMVFEGVSRFVRSYVLDMAGKKADLVMGSMVFRQAMSVRMEYKPSSPGTFANQLREFDSVRDFVTSATLSAIADLPFVLLFVAVIFAVGGPLGFVPLAMIPLVIIVSTIVQWPLSRVMNENLRESSLKQGVLIESIEGIETLKAAGGEGFMQRRWDHFSALSAATSMKSRHLSGLATNFITFFQQLQTVILIVIGVYLIEAHTLTQGALIATVMLGSRAIAPLNQVIGLAVRYQQAKVALKSIDQLMATPTERDASQEYLSDHVITGRMQLRNLGFSYPVPQGQPPPPPMLSGINLSFAAGERIGIVGKVGSGKSTLLRIVARLYQPTQGELLADGLNASQLDLADWRAAVGYVGQHSRLFYGTLRQNIMLARPQASAEEFLHVLRLTGLEGMAARHPLGVNLPIGETGEGLSGGQRQLVALARALLAQPKVLLLDEPTSAMDSQTEARFIEHLARATQGQTLLLVTHRPSVLSLVDRVLVVDEGKLVADGPKDTVLANLAAARAAETAPRAAKVSS</sequence>
<dbReference type="PANTHER" id="PTHR24221:SF248">
    <property type="entry name" value="ABC TRANSPORTER TRANSMEMBRANE REGION"/>
    <property type="match status" value="1"/>
</dbReference>
<dbReference type="Pfam" id="PF00005">
    <property type="entry name" value="ABC_tran"/>
    <property type="match status" value="1"/>
</dbReference>
<evidence type="ECO:0000259" key="10">
    <source>
        <dbReference type="PROSITE" id="PS50929"/>
    </source>
</evidence>
<dbReference type="Proteomes" id="UP001620461">
    <property type="component" value="Unassembled WGS sequence"/>
</dbReference>
<protein>
    <submittedName>
        <fullName evidence="12">Type I secretion system permease/ATPase</fullName>
    </submittedName>
</protein>
<dbReference type="PROSITE" id="PS50929">
    <property type="entry name" value="ABC_TM1F"/>
    <property type="match status" value="1"/>
</dbReference>
<accession>A0ABW8JKU3</accession>
<evidence type="ECO:0000256" key="6">
    <source>
        <dbReference type="ARBA" id="ARBA00023136"/>
    </source>
</evidence>
<feature type="domain" description="ABC transporter" evidence="9">
    <location>
        <begin position="498"/>
        <end position="738"/>
    </location>
</feature>
<dbReference type="InterPro" id="IPR003439">
    <property type="entry name" value="ABC_transporter-like_ATP-bd"/>
</dbReference>
<dbReference type="InterPro" id="IPR017750">
    <property type="entry name" value="ATPase_T1SS"/>
</dbReference>
<feature type="transmembrane region" description="Helical" evidence="8">
    <location>
        <begin position="292"/>
        <end position="317"/>
    </location>
</feature>
<dbReference type="InterPro" id="IPR011527">
    <property type="entry name" value="ABC1_TM_dom"/>
</dbReference>
<dbReference type="Gene3D" id="1.20.1560.10">
    <property type="entry name" value="ABC transporter type 1, transmembrane domain"/>
    <property type="match status" value="1"/>
</dbReference>
<feature type="transmembrane region" description="Helical" evidence="8">
    <location>
        <begin position="186"/>
        <end position="208"/>
    </location>
</feature>
<name>A0ABW8JKU3_9GAMM</name>
<dbReference type="SUPFAM" id="SSF90123">
    <property type="entry name" value="ABC transporter transmembrane region"/>
    <property type="match status" value="1"/>
</dbReference>
<evidence type="ECO:0000256" key="3">
    <source>
        <dbReference type="ARBA" id="ARBA00022741"/>
    </source>
</evidence>